<keyword evidence="3" id="KW-0472">Membrane</keyword>
<comment type="caution">
    <text evidence="4">The sequence shown here is derived from an EMBL/GenBank/DDBJ whole genome shotgun (WGS) entry which is preliminary data.</text>
</comment>
<feature type="transmembrane region" description="Helical" evidence="3">
    <location>
        <begin position="76"/>
        <end position="97"/>
    </location>
</feature>
<dbReference type="EMBL" id="BFAA01296658">
    <property type="protein sequence ID" value="GCB86460.1"/>
    <property type="molecule type" value="Genomic_DNA"/>
</dbReference>
<gene>
    <name evidence="4" type="ORF">scyTo_0027173</name>
</gene>
<sequence>HFASEDVKGKLNDLNQKWDSLKAKAAQRRQDLEDSLQAQQYFADANEAESWMREKEPVVGSVDYGKDEDSAEPVTLASPMASELGLGLALVLLIAYWQ</sequence>
<dbReference type="STRING" id="75743.A0A401QM58"/>
<accession>A0A401QM58</accession>
<evidence type="ECO:0000313" key="5">
    <source>
        <dbReference type="Proteomes" id="UP000288216"/>
    </source>
</evidence>
<dbReference type="Proteomes" id="UP000288216">
    <property type="component" value="Unassembled WGS sequence"/>
</dbReference>
<dbReference type="GO" id="GO:0003779">
    <property type="term" value="F:actin binding"/>
    <property type="evidence" value="ECO:0007669"/>
    <property type="project" value="UniProtKB-KW"/>
</dbReference>
<dbReference type="InterPro" id="IPR002017">
    <property type="entry name" value="Spectrin_repeat"/>
</dbReference>
<feature type="non-terminal residue" evidence="4">
    <location>
        <position position="1"/>
    </location>
</feature>
<dbReference type="AlphaFoldDB" id="A0A401QM58"/>
<dbReference type="SUPFAM" id="SSF46966">
    <property type="entry name" value="Spectrin repeat"/>
    <property type="match status" value="1"/>
</dbReference>
<reference evidence="4 5" key="1">
    <citation type="journal article" date="2018" name="Nat. Ecol. Evol.">
        <title>Shark genomes provide insights into elasmobranch evolution and the origin of vertebrates.</title>
        <authorList>
            <person name="Hara Y"/>
            <person name="Yamaguchi K"/>
            <person name="Onimaru K"/>
            <person name="Kadota M"/>
            <person name="Koyanagi M"/>
            <person name="Keeley SD"/>
            <person name="Tatsumi K"/>
            <person name="Tanaka K"/>
            <person name="Motone F"/>
            <person name="Kageyama Y"/>
            <person name="Nozu R"/>
            <person name="Adachi N"/>
            <person name="Nishimura O"/>
            <person name="Nakagawa R"/>
            <person name="Tanegashima C"/>
            <person name="Kiyatake I"/>
            <person name="Matsumoto R"/>
            <person name="Murakumo K"/>
            <person name="Nishida K"/>
            <person name="Terakita A"/>
            <person name="Kuratani S"/>
            <person name="Sato K"/>
            <person name="Hyodo S Kuraku.S."/>
        </authorList>
    </citation>
    <scope>NUCLEOTIDE SEQUENCE [LARGE SCALE GENOMIC DNA]</scope>
</reference>
<keyword evidence="1" id="KW-0677">Repeat</keyword>
<proteinExistence type="predicted"/>
<dbReference type="Gene3D" id="1.20.58.60">
    <property type="match status" value="2"/>
</dbReference>
<evidence type="ECO:0000256" key="1">
    <source>
        <dbReference type="ARBA" id="ARBA00022737"/>
    </source>
</evidence>
<evidence type="ECO:0000256" key="3">
    <source>
        <dbReference type="SAM" id="Phobius"/>
    </source>
</evidence>
<dbReference type="InterPro" id="IPR018159">
    <property type="entry name" value="Spectrin/alpha-actinin"/>
</dbReference>
<dbReference type="CDD" id="cd00176">
    <property type="entry name" value="SPEC"/>
    <property type="match status" value="1"/>
</dbReference>
<organism evidence="4 5">
    <name type="scientific">Scyliorhinus torazame</name>
    <name type="common">Cloudy catshark</name>
    <name type="synonym">Catulus torazame</name>
    <dbReference type="NCBI Taxonomy" id="75743"/>
    <lineage>
        <taxon>Eukaryota</taxon>
        <taxon>Metazoa</taxon>
        <taxon>Chordata</taxon>
        <taxon>Craniata</taxon>
        <taxon>Vertebrata</taxon>
        <taxon>Chondrichthyes</taxon>
        <taxon>Elasmobranchii</taxon>
        <taxon>Galeomorphii</taxon>
        <taxon>Galeoidea</taxon>
        <taxon>Carcharhiniformes</taxon>
        <taxon>Scyliorhinidae</taxon>
        <taxon>Scyliorhinus</taxon>
    </lineage>
</organism>
<dbReference type="Pfam" id="PF00435">
    <property type="entry name" value="Spectrin"/>
    <property type="match status" value="2"/>
</dbReference>
<dbReference type="OMA" id="HCYTMLR"/>
<evidence type="ECO:0000313" key="4">
    <source>
        <dbReference type="EMBL" id="GCB86460.1"/>
    </source>
</evidence>
<keyword evidence="3" id="KW-0812">Transmembrane</keyword>
<keyword evidence="3" id="KW-1133">Transmembrane helix</keyword>
<name>A0A401QM58_SCYTO</name>
<dbReference type="OrthoDB" id="9942256at2759"/>
<evidence type="ECO:0000256" key="2">
    <source>
        <dbReference type="ARBA" id="ARBA00023203"/>
    </source>
</evidence>
<protein>
    <submittedName>
        <fullName evidence="4">Uncharacterized protein</fullName>
    </submittedName>
</protein>
<keyword evidence="5" id="KW-1185">Reference proteome</keyword>
<keyword evidence="2" id="KW-0009">Actin-binding</keyword>
<dbReference type="PANTHER" id="PTHR11915">
    <property type="entry name" value="SPECTRIN/FILAMIN RELATED CYTOSKELETAL PROTEIN"/>
    <property type="match status" value="1"/>
</dbReference>